<name>A0A964WT32_9HYPH</name>
<organism evidence="1 2">
    <name type="scientific">Propylenella binzhouense</name>
    <dbReference type="NCBI Taxonomy" id="2555902"/>
    <lineage>
        <taxon>Bacteria</taxon>
        <taxon>Pseudomonadati</taxon>
        <taxon>Pseudomonadota</taxon>
        <taxon>Alphaproteobacteria</taxon>
        <taxon>Hyphomicrobiales</taxon>
        <taxon>Propylenellaceae</taxon>
        <taxon>Propylenella</taxon>
    </lineage>
</organism>
<protein>
    <submittedName>
        <fullName evidence="1">Uncharacterized protein</fullName>
    </submittedName>
</protein>
<comment type="caution">
    <text evidence="1">The sequence shown here is derived from an EMBL/GenBank/DDBJ whole genome shotgun (WGS) entry which is preliminary data.</text>
</comment>
<dbReference type="Proteomes" id="UP000773614">
    <property type="component" value="Unassembled WGS sequence"/>
</dbReference>
<dbReference type="AlphaFoldDB" id="A0A964WT32"/>
<dbReference type="EMBL" id="SPKJ01000017">
    <property type="protein sequence ID" value="MYZ47602.1"/>
    <property type="molecule type" value="Genomic_DNA"/>
</dbReference>
<gene>
    <name evidence="1" type="ORF">E4O86_07740</name>
</gene>
<reference evidence="1" key="1">
    <citation type="submission" date="2019-03" db="EMBL/GenBank/DDBJ databases">
        <title>Afifella sp. nov., isolated from activated sludge.</title>
        <authorList>
            <person name="Li Q."/>
            <person name="Liu Y."/>
        </authorList>
    </citation>
    <scope>NUCLEOTIDE SEQUENCE</scope>
    <source>
        <strain evidence="1">L72</strain>
    </source>
</reference>
<accession>A0A964WT32</accession>
<proteinExistence type="predicted"/>
<keyword evidence="2" id="KW-1185">Reference proteome</keyword>
<dbReference type="Pfam" id="PF08309">
    <property type="entry name" value="LVIVD"/>
    <property type="match status" value="2"/>
</dbReference>
<evidence type="ECO:0000313" key="1">
    <source>
        <dbReference type="EMBL" id="MYZ47602.1"/>
    </source>
</evidence>
<sequence length="391" mass="43763">MMRGEEAKNFRLLGHDRSAAWGGGSLVEVRRGHAYVGAVGGSSYNGREGFTVHDVSDPRNPRKVAEFLAPPGIHMHKLRIVGDDILYVNSEALPGDRGKGARTGFYIFDISRPGTIREVGFYDMPGSGPHRFGVDNERQLAFFPNDAPGWDRRVIWTMDIRDPLKPEVVSIWGLPSQRATGEGIHNDPHPAEQTCTLHGPPMIRGDRMFAAFWGGGVAIIDCSDLRNMKLVGHTRWSPPFVGSNHTAWPIGDRPYLVVTDEARAKQSYWDSQFMWIVDIRDETNPVTVSTWFPDRETYFHRAGRFGAHNILENIPSEGPWKDLVFITYFNAGLRAVDVSDPLRPKEVGHYVPAVPEGQEEIQSNDIGCDDAGRLYLIDRWGAGMHILEYTG</sequence>
<evidence type="ECO:0000313" key="2">
    <source>
        <dbReference type="Proteomes" id="UP000773614"/>
    </source>
</evidence>
<dbReference type="InterPro" id="IPR013211">
    <property type="entry name" value="LVIVD"/>
</dbReference>